<comment type="caution">
    <text evidence="1">The sequence shown here is derived from an EMBL/GenBank/DDBJ whole genome shotgun (WGS) entry which is preliminary data.</text>
</comment>
<dbReference type="RefSeq" id="WP_068591797.1">
    <property type="nucleotide sequence ID" value="NZ_JARLKF010000051.1"/>
</dbReference>
<dbReference type="Proteomes" id="UP000186666">
    <property type="component" value="Unassembled WGS sequence"/>
</dbReference>
<evidence type="ECO:0000313" key="1">
    <source>
        <dbReference type="EMBL" id="SIR64433.1"/>
    </source>
</evidence>
<sequence length="192" mass="22188">MPKSIAKKRVKPPTQVESDYHNGSCLTFQYPSGLYGGIIIIDCAFYRNRGSMRIAFTDIEQHSEPDYNDFLASRLTNFSWEGVSGEANKYAAFEGKTARITTYPLSYDYAKERIPYFEYNDMFFKIVGELPKYTQCLLATVGIGFHYNLAYPEFAISMKKTLLYWKQNEDLYSEKVSKETITKFNNSLVLNK</sequence>
<gene>
    <name evidence="1" type="ORF">SAMN05421578_12624</name>
</gene>
<accession>A0ABY1KD97</accession>
<protein>
    <submittedName>
        <fullName evidence="1">Uncharacterized protein</fullName>
    </submittedName>
</protein>
<proteinExistence type="predicted"/>
<reference evidence="1 2" key="1">
    <citation type="submission" date="2017-01" db="EMBL/GenBank/DDBJ databases">
        <authorList>
            <person name="Varghese N."/>
            <person name="Submissions S."/>
        </authorList>
    </citation>
    <scope>NUCLEOTIDE SEQUENCE [LARGE SCALE GENOMIC DNA]</scope>
    <source>
        <strain evidence="1 2">ATCC 23464</strain>
    </source>
</reference>
<name>A0ABY1KD97_9BACL</name>
<evidence type="ECO:0000313" key="2">
    <source>
        <dbReference type="Proteomes" id="UP000186666"/>
    </source>
</evidence>
<organism evidence="1 2">
    <name type="scientific">Paenibacillus macquariensis</name>
    <dbReference type="NCBI Taxonomy" id="948756"/>
    <lineage>
        <taxon>Bacteria</taxon>
        <taxon>Bacillati</taxon>
        <taxon>Bacillota</taxon>
        <taxon>Bacilli</taxon>
        <taxon>Bacillales</taxon>
        <taxon>Paenibacillaceae</taxon>
        <taxon>Paenibacillus</taxon>
    </lineage>
</organism>
<dbReference type="EMBL" id="FTNK01000026">
    <property type="protein sequence ID" value="SIR64433.1"/>
    <property type="molecule type" value="Genomic_DNA"/>
</dbReference>
<keyword evidence="2" id="KW-1185">Reference proteome</keyword>